<dbReference type="EMBL" id="JAHLQF010000002">
    <property type="protein sequence ID" value="MBU5483963.1"/>
    <property type="molecule type" value="Genomic_DNA"/>
</dbReference>
<accession>A0ABS6EFH5</accession>
<keyword evidence="1" id="KW-0805">Transcription regulation</keyword>
<gene>
    <name evidence="5" type="ORF">KQI86_06445</name>
</gene>
<dbReference type="RefSeq" id="WP_216438462.1">
    <property type="nucleotide sequence ID" value="NZ_JAHLQF010000002.1"/>
</dbReference>
<feature type="domain" description="HTH luxR-type" evidence="4">
    <location>
        <begin position="445"/>
        <end position="510"/>
    </location>
</feature>
<evidence type="ECO:0000256" key="1">
    <source>
        <dbReference type="ARBA" id="ARBA00023015"/>
    </source>
</evidence>
<evidence type="ECO:0000256" key="3">
    <source>
        <dbReference type="ARBA" id="ARBA00023163"/>
    </source>
</evidence>
<dbReference type="PANTHER" id="PTHR44688">
    <property type="entry name" value="DNA-BINDING TRANSCRIPTIONAL ACTIVATOR DEVR_DOSR"/>
    <property type="match status" value="1"/>
</dbReference>
<dbReference type="Pfam" id="PF00196">
    <property type="entry name" value="GerE"/>
    <property type="match status" value="1"/>
</dbReference>
<keyword evidence="3" id="KW-0804">Transcription</keyword>
<proteinExistence type="predicted"/>
<evidence type="ECO:0000313" key="6">
    <source>
        <dbReference type="Proteomes" id="UP000726170"/>
    </source>
</evidence>
<evidence type="ECO:0000256" key="2">
    <source>
        <dbReference type="ARBA" id="ARBA00023125"/>
    </source>
</evidence>
<protein>
    <submittedName>
        <fullName evidence="5">LuxR C-terminal-related transcriptional regulator</fullName>
    </submittedName>
</protein>
<dbReference type="PROSITE" id="PS00622">
    <property type="entry name" value="HTH_LUXR_1"/>
    <property type="match status" value="1"/>
</dbReference>
<dbReference type="SMART" id="SM00421">
    <property type="entry name" value="HTH_LUXR"/>
    <property type="match status" value="1"/>
</dbReference>
<comment type="caution">
    <text evidence="5">The sequence shown here is derived from an EMBL/GenBank/DDBJ whole genome shotgun (WGS) entry which is preliminary data.</text>
</comment>
<keyword evidence="2" id="KW-0238">DNA-binding</keyword>
<dbReference type="CDD" id="cd06170">
    <property type="entry name" value="LuxR_C_like"/>
    <property type="match status" value="1"/>
</dbReference>
<sequence>MNNNDEFQKELQRVLNTESLQDVLNYMEKNIVSFFSTPNIAQYYHMVKEIDISTSSRMMTILIKAWLAFLSGDNAGFTSTIKYINEAELKGCYESSFYYALKALAEFSTDPMEKLKYAKLSVDILPKGDKGLFMANAKLTYGQILSGLNQYRHAAEMFDDSFQIFKSLDIFFLAVIAFVNKSLNKYKLGEVSYVIDECNKILVMSASFKEKIEEYWNIIHLPLGMCYYDLNKPNLAVHHLKLAKSSIDKMSLLHMHGIIELYLFKAYFILNDEASMEEILKQSEVDFGEMHYTMTDLLISMFRIMSCREENRKAIQSDIERFEVEYMKVGEKSPFILLETLGYLKLKGYSNLITIDDILESLKKLRFIGLVSYIQMFLILLSEIHFIENKEKEAELCLKEAVSIYKEYGISVNFYIFPMKSVELLKAIDNKLYKMLEKNHISNEFTCKDSLLSPREKEVMQHIALGKSNDEISKTLFVSVGTIKWHINNIFGKLEVKNRVQAIEKAKILGEIS</sequence>
<dbReference type="PANTHER" id="PTHR44688:SF16">
    <property type="entry name" value="DNA-BINDING TRANSCRIPTIONAL ACTIVATOR DEVR_DOSR"/>
    <property type="match status" value="1"/>
</dbReference>
<evidence type="ECO:0000259" key="4">
    <source>
        <dbReference type="PROSITE" id="PS50043"/>
    </source>
</evidence>
<dbReference type="PROSITE" id="PS50043">
    <property type="entry name" value="HTH_LUXR_2"/>
    <property type="match status" value="1"/>
</dbReference>
<name>A0ABS6EFH5_9CLOT</name>
<keyword evidence="6" id="KW-1185">Reference proteome</keyword>
<dbReference type="InterPro" id="IPR000792">
    <property type="entry name" value="Tscrpt_reg_LuxR_C"/>
</dbReference>
<organism evidence="5 6">
    <name type="scientific">Clostridium mobile</name>
    <dbReference type="NCBI Taxonomy" id="2841512"/>
    <lineage>
        <taxon>Bacteria</taxon>
        <taxon>Bacillati</taxon>
        <taxon>Bacillota</taxon>
        <taxon>Clostridia</taxon>
        <taxon>Eubacteriales</taxon>
        <taxon>Clostridiaceae</taxon>
        <taxon>Clostridium</taxon>
    </lineage>
</organism>
<evidence type="ECO:0000313" key="5">
    <source>
        <dbReference type="EMBL" id="MBU5483963.1"/>
    </source>
</evidence>
<reference evidence="5 6" key="1">
    <citation type="submission" date="2021-06" db="EMBL/GenBank/DDBJ databases">
        <authorList>
            <person name="Sun Q."/>
            <person name="Li D."/>
        </authorList>
    </citation>
    <scope>NUCLEOTIDE SEQUENCE [LARGE SCALE GENOMIC DNA]</scope>
    <source>
        <strain evidence="5 6">MSJ-11</strain>
    </source>
</reference>
<dbReference type="Proteomes" id="UP000726170">
    <property type="component" value="Unassembled WGS sequence"/>
</dbReference>